<dbReference type="STRING" id="946677.SAMN05444484_104301"/>
<name>A0A1M7GQ26_9FLAO</name>
<organism evidence="2 3">
    <name type="scientific">Flavobacterium chilense</name>
    <dbReference type="NCBI Taxonomy" id="946677"/>
    <lineage>
        <taxon>Bacteria</taxon>
        <taxon>Pseudomonadati</taxon>
        <taxon>Bacteroidota</taxon>
        <taxon>Flavobacteriia</taxon>
        <taxon>Flavobacteriales</taxon>
        <taxon>Flavobacteriaceae</taxon>
        <taxon>Flavobacterium</taxon>
    </lineage>
</organism>
<dbReference type="CDD" id="cd00761">
    <property type="entry name" value="Glyco_tranf_GTA_type"/>
    <property type="match status" value="1"/>
</dbReference>
<dbReference type="EMBL" id="FRBT01000004">
    <property type="protein sequence ID" value="SHM18413.1"/>
    <property type="molecule type" value="Genomic_DNA"/>
</dbReference>
<keyword evidence="2" id="KW-0808">Transferase</keyword>
<dbReference type="AlphaFoldDB" id="A0A1M7GQ26"/>
<dbReference type="PANTHER" id="PTHR22916">
    <property type="entry name" value="GLYCOSYLTRANSFERASE"/>
    <property type="match status" value="1"/>
</dbReference>
<evidence type="ECO:0000259" key="1">
    <source>
        <dbReference type="Pfam" id="PF00535"/>
    </source>
</evidence>
<gene>
    <name evidence="2" type="ORF">SAMN05444484_104301</name>
</gene>
<sequence>MNKPLVSIIIPTYNRANLIGETLDCLIRQTYSNWECIIIDDNSSDKTEEIIKFYQENDNRFKLILKSKDDKKGASVSRNIGLKIAKGDYIQFLDSDDILAVNKLEVQIQLLSNEAKFVISTCKWGRFDQINEPFNLNENNPDYRNFDTAKEYFDLIGLHGGFFPSHSFLINKELIIPSGYWNESLTMNDDGEFFFRILLNCSKIIFASNTYVLYRNNISGENLSLLKTQEKANSLVNSWKIIESLYYTKYSDSDSAFLDKKKQSIYFGIKREFPKVITENKMFFKRQIKNDTVFLKLVKLKKKVIHKLKIIFKQ</sequence>
<dbReference type="OrthoDB" id="597270at2"/>
<evidence type="ECO:0000313" key="3">
    <source>
        <dbReference type="Proteomes" id="UP000184028"/>
    </source>
</evidence>
<dbReference type="RefSeq" id="WP_068843843.1">
    <property type="nucleotide sequence ID" value="NZ_FRBT01000004.1"/>
</dbReference>
<feature type="domain" description="Glycosyltransferase 2-like" evidence="1">
    <location>
        <begin position="7"/>
        <end position="174"/>
    </location>
</feature>
<protein>
    <submittedName>
        <fullName evidence="2">Glycosyltransferase involved in cell wall bisynthesis</fullName>
    </submittedName>
</protein>
<accession>A0A1M7GQ26</accession>
<dbReference type="PANTHER" id="PTHR22916:SF3">
    <property type="entry name" value="UDP-GLCNAC:BETAGAL BETA-1,3-N-ACETYLGLUCOSAMINYLTRANSFERASE-LIKE PROTEIN 1"/>
    <property type="match status" value="1"/>
</dbReference>
<dbReference type="SUPFAM" id="SSF53448">
    <property type="entry name" value="Nucleotide-diphospho-sugar transferases"/>
    <property type="match status" value="1"/>
</dbReference>
<dbReference type="Proteomes" id="UP000184028">
    <property type="component" value="Unassembled WGS sequence"/>
</dbReference>
<keyword evidence="3" id="KW-1185">Reference proteome</keyword>
<dbReference type="InterPro" id="IPR001173">
    <property type="entry name" value="Glyco_trans_2-like"/>
</dbReference>
<evidence type="ECO:0000313" key="2">
    <source>
        <dbReference type="EMBL" id="SHM18413.1"/>
    </source>
</evidence>
<dbReference type="Gene3D" id="3.90.550.10">
    <property type="entry name" value="Spore Coat Polysaccharide Biosynthesis Protein SpsA, Chain A"/>
    <property type="match status" value="1"/>
</dbReference>
<dbReference type="GO" id="GO:0016758">
    <property type="term" value="F:hexosyltransferase activity"/>
    <property type="evidence" value="ECO:0007669"/>
    <property type="project" value="UniProtKB-ARBA"/>
</dbReference>
<dbReference type="Pfam" id="PF00535">
    <property type="entry name" value="Glycos_transf_2"/>
    <property type="match status" value="1"/>
</dbReference>
<dbReference type="InterPro" id="IPR029044">
    <property type="entry name" value="Nucleotide-diphossugar_trans"/>
</dbReference>
<proteinExistence type="predicted"/>
<reference evidence="3" key="1">
    <citation type="submission" date="2016-11" db="EMBL/GenBank/DDBJ databases">
        <authorList>
            <person name="Varghese N."/>
            <person name="Submissions S."/>
        </authorList>
    </citation>
    <scope>NUCLEOTIDE SEQUENCE [LARGE SCALE GENOMIC DNA]</scope>
    <source>
        <strain evidence="3">DSM 24724</strain>
    </source>
</reference>